<feature type="chain" id="PRO_5019745509" description="TonB-like protein" evidence="1">
    <location>
        <begin position="21"/>
        <end position="266"/>
    </location>
</feature>
<evidence type="ECO:0008006" key="4">
    <source>
        <dbReference type="Google" id="ProtNLM"/>
    </source>
</evidence>
<protein>
    <recommendedName>
        <fullName evidence="4">TonB-like protein</fullName>
    </recommendedName>
</protein>
<dbReference type="AlphaFoldDB" id="A0A495PZJ5"/>
<evidence type="ECO:0000313" key="3">
    <source>
        <dbReference type="Proteomes" id="UP000276282"/>
    </source>
</evidence>
<evidence type="ECO:0000256" key="1">
    <source>
        <dbReference type="SAM" id="SignalP"/>
    </source>
</evidence>
<reference evidence="2 3" key="1">
    <citation type="submission" date="2018-10" db="EMBL/GenBank/DDBJ databases">
        <title>Genomic Encyclopedia of Archaeal and Bacterial Type Strains, Phase II (KMG-II): from individual species to whole genera.</title>
        <authorList>
            <person name="Goeker M."/>
        </authorList>
    </citation>
    <scope>NUCLEOTIDE SEQUENCE [LARGE SCALE GENOMIC DNA]</scope>
    <source>
        <strain evidence="2 3">DSM 19839</strain>
    </source>
</reference>
<dbReference type="RefSeq" id="WP_121344688.1">
    <property type="nucleotide sequence ID" value="NZ_RBLG01000001.1"/>
</dbReference>
<dbReference type="EMBL" id="RBLG01000001">
    <property type="protein sequence ID" value="RKS55943.1"/>
    <property type="molecule type" value="Genomic_DNA"/>
</dbReference>
<evidence type="ECO:0000313" key="2">
    <source>
        <dbReference type="EMBL" id="RKS55943.1"/>
    </source>
</evidence>
<accession>A0A495PZJ5</accession>
<dbReference type="Gene3D" id="3.30.1150.10">
    <property type="match status" value="1"/>
</dbReference>
<feature type="signal peptide" evidence="1">
    <location>
        <begin position="1"/>
        <end position="20"/>
    </location>
</feature>
<name>A0A495PZJ5_9FLAO</name>
<sequence length="266" mass="30155">MKAFTFSFMFVLIANLALNAQTKVYNSQDVDSLPIIEDCEEPSIDCFQEDLKNYIEQNIDIVNLVKHTSAKAYAQFVISASGEIKDIKIRTTNKTLEKESYKLLRKLKIQSPATLKGLAVDMRYVTPISFKRTMINETEGFSEYSGRPTETEGPNIAFRDAATPPSFKECNSSGNESCFEDLVIRRILNFLETSKSLSRERKDEMKIKIYFQIEPNGKVSNSLVVCKSEKIIKKLSTFLNTMKVSEAAKNQNGESISTYFLKTVIL</sequence>
<dbReference type="SUPFAM" id="SSF74653">
    <property type="entry name" value="TolA/TonB C-terminal domain"/>
    <property type="match status" value="1"/>
</dbReference>
<gene>
    <name evidence="2" type="ORF">BC962_0918</name>
</gene>
<dbReference type="OrthoDB" id="1451758at2"/>
<proteinExistence type="predicted"/>
<keyword evidence="1" id="KW-0732">Signal</keyword>
<keyword evidence="3" id="KW-1185">Reference proteome</keyword>
<organism evidence="2 3">
    <name type="scientific">Gillisia mitskevichiae</name>
    <dbReference type="NCBI Taxonomy" id="270921"/>
    <lineage>
        <taxon>Bacteria</taxon>
        <taxon>Pseudomonadati</taxon>
        <taxon>Bacteroidota</taxon>
        <taxon>Flavobacteriia</taxon>
        <taxon>Flavobacteriales</taxon>
        <taxon>Flavobacteriaceae</taxon>
        <taxon>Gillisia</taxon>
    </lineage>
</organism>
<dbReference type="Proteomes" id="UP000276282">
    <property type="component" value="Unassembled WGS sequence"/>
</dbReference>
<comment type="caution">
    <text evidence="2">The sequence shown here is derived from an EMBL/GenBank/DDBJ whole genome shotgun (WGS) entry which is preliminary data.</text>
</comment>